<evidence type="ECO:0000313" key="3">
    <source>
        <dbReference type="EMBL" id="MBB2162850.1"/>
    </source>
</evidence>
<feature type="region of interest" description="Disordered" evidence="1">
    <location>
        <begin position="1"/>
        <end position="24"/>
    </location>
</feature>
<accession>A0A7W4IHB2</accession>
<protein>
    <submittedName>
        <fullName evidence="3">Uncharacterized protein</fullName>
    </submittedName>
</protein>
<reference evidence="3 4" key="1">
    <citation type="submission" date="2020-04" db="EMBL/GenBank/DDBJ databases">
        <title>Description of novel Gluconacetobacter.</title>
        <authorList>
            <person name="Sombolestani A."/>
        </authorList>
    </citation>
    <scope>NUCLEOTIDE SEQUENCE [LARGE SCALE GENOMIC DNA]</scope>
    <source>
        <strain evidence="3 4">LMG 19747</strain>
    </source>
</reference>
<dbReference type="RefSeq" id="WP_182999661.1">
    <property type="nucleotide sequence ID" value="NZ_JABEQJ010000066.1"/>
</dbReference>
<comment type="caution">
    <text evidence="3">The sequence shown here is derived from an EMBL/GenBank/DDBJ whole genome shotgun (WGS) entry which is preliminary data.</text>
</comment>
<gene>
    <name evidence="3" type="ORF">HLH48_22450</name>
</gene>
<dbReference type="AlphaFoldDB" id="A0A7W4IHB2"/>
<organism evidence="3 4">
    <name type="scientific">Gluconacetobacter sacchari</name>
    <dbReference type="NCBI Taxonomy" id="92759"/>
    <lineage>
        <taxon>Bacteria</taxon>
        <taxon>Pseudomonadati</taxon>
        <taxon>Pseudomonadota</taxon>
        <taxon>Alphaproteobacteria</taxon>
        <taxon>Acetobacterales</taxon>
        <taxon>Acetobacteraceae</taxon>
        <taxon>Gluconacetobacter</taxon>
    </lineage>
</organism>
<evidence type="ECO:0000256" key="1">
    <source>
        <dbReference type="SAM" id="MobiDB-lite"/>
    </source>
</evidence>
<keyword evidence="2" id="KW-0812">Transmembrane</keyword>
<evidence type="ECO:0000313" key="4">
    <source>
        <dbReference type="Proteomes" id="UP000589085"/>
    </source>
</evidence>
<keyword evidence="2" id="KW-1133">Transmembrane helix</keyword>
<feature type="transmembrane region" description="Helical" evidence="2">
    <location>
        <begin position="99"/>
        <end position="124"/>
    </location>
</feature>
<feature type="transmembrane region" description="Helical" evidence="2">
    <location>
        <begin position="178"/>
        <end position="198"/>
    </location>
</feature>
<dbReference type="Proteomes" id="UP000589085">
    <property type="component" value="Unassembled WGS sequence"/>
</dbReference>
<name>A0A7W4IHB2_9PROT</name>
<feature type="transmembrane region" description="Helical" evidence="2">
    <location>
        <begin position="210"/>
        <end position="229"/>
    </location>
</feature>
<keyword evidence="2" id="KW-0472">Membrane</keyword>
<proteinExistence type="predicted"/>
<evidence type="ECO:0000256" key="2">
    <source>
        <dbReference type="SAM" id="Phobius"/>
    </source>
</evidence>
<sequence length="275" mass="30351">MEEKNEDLYSPSAQPVEDDAGDGFVAGQASKSEVANTADNLEKVVQLLGDNARNQHSPMFGQSRAWTWVFTIFVVMSTIGPIIAAILSVYNSHIYVAEFFVSVYFIGVVGIPGTVFSMILSGLVKEGRDQIKNILNAAKNEAEKDKEIERELKKCDINSLLMLRDAYLRNYNSYKSQYDFMSIGAAIPLAGAIFAHWSAPLSNIIPNEKIVHYILWAVGIGMVSIAAVCQIMKASLRLKGGQHERILAIFESILGPISNRKKVGKPKKPIRESTL</sequence>
<feature type="transmembrane region" description="Helical" evidence="2">
    <location>
        <begin position="65"/>
        <end position="87"/>
    </location>
</feature>
<dbReference type="EMBL" id="JABEQJ010000066">
    <property type="protein sequence ID" value="MBB2162850.1"/>
    <property type="molecule type" value="Genomic_DNA"/>
</dbReference>